<reference evidence="2 3" key="1">
    <citation type="submission" date="2014-11" db="EMBL/GenBank/DDBJ databases">
        <title>Comparative genomics of Methylobacterium species.</title>
        <authorList>
            <person name="Chaudhry V."/>
            <person name="Patil P.B."/>
        </authorList>
    </citation>
    <scope>NUCLEOTIDE SEQUENCE [LARGE SCALE GENOMIC DNA]</scope>
    <source>
        <strain evidence="2 3">SE3.6</strain>
    </source>
</reference>
<gene>
    <name evidence="2" type="ORF">QR79_31470</name>
</gene>
<feature type="signal peptide" evidence="1">
    <location>
        <begin position="1"/>
        <end position="23"/>
    </location>
</feature>
<evidence type="ECO:0000256" key="1">
    <source>
        <dbReference type="SAM" id="SignalP"/>
    </source>
</evidence>
<accession>A0ABR5GN36</accession>
<feature type="non-terminal residue" evidence="2">
    <location>
        <position position="77"/>
    </location>
</feature>
<dbReference type="EMBL" id="JTHG01000491">
    <property type="protein sequence ID" value="KMO10076.1"/>
    <property type="molecule type" value="Genomic_DNA"/>
</dbReference>
<evidence type="ECO:0000313" key="2">
    <source>
        <dbReference type="EMBL" id="KMO10076.1"/>
    </source>
</evidence>
<sequence>MLPLLRTTLAAALVLGGSARAGAHELWLTLSTIDAVPQVRVNYGHASKRRAPSLPKLIELVALTQDGANGLRAGVKP</sequence>
<proteinExistence type="predicted"/>
<feature type="chain" id="PRO_5046067986" evidence="1">
    <location>
        <begin position="24"/>
        <end position="77"/>
    </location>
</feature>
<dbReference type="Proteomes" id="UP000036471">
    <property type="component" value="Unassembled WGS sequence"/>
</dbReference>
<protein>
    <submittedName>
        <fullName evidence="2">Uncharacterized protein</fullName>
    </submittedName>
</protein>
<keyword evidence="3" id="KW-1185">Reference proteome</keyword>
<name>A0ABR5GN36_9HYPH</name>
<comment type="caution">
    <text evidence="2">The sequence shown here is derived from an EMBL/GenBank/DDBJ whole genome shotgun (WGS) entry which is preliminary data.</text>
</comment>
<keyword evidence="1" id="KW-0732">Signal</keyword>
<organism evidence="2 3">
    <name type="scientific">Methylobacterium indicum</name>
    <dbReference type="NCBI Taxonomy" id="1775910"/>
    <lineage>
        <taxon>Bacteria</taxon>
        <taxon>Pseudomonadati</taxon>
        <taxon>Pseudomonadota</taxon>
        <taxon>Alphaproteobacteria</taxon>
        <taxon>Hyphomicrobiales</taxon>
        <taxon>Methylobacteriaceae</taxon>
        <taxon>Methylobacterium</taxon>
    </lineage>
</organism>
<evidence type="ECO:0000313" key="3">
    <source>
        <dbReference type="Proteomes" id="UP000036471"/>
    </source>
</evidence>